<evidence type="ECO:0000256" key="7">
    <source>
        <dbReference type="ARBA" id="ARBA00022989"/>
    </source>
</evidence>
<feature type="chain" id="PRO_5035816223" description="Calcineurin-like phosphoesterase domain-containing protein" evidence="12">
    <location>
        <begin position="29"/>
        <end position="406"/>
    </location>
</feature>
<comment type="cofactor">
    <cofactor evidence="1">
        <name>Mn(2+)</name>
        <dbReference type="ChEBI" id="CHEBI:29035"/>
    </cofactor>
</comment>
<proteinExistence type="inferred from homology"/>
<reference evidence="14" key="1">
    <citation type="submission" date="2020-06" db="EMBL/GenBank/DDBJ databases">
        <title>WGS assembly of Ceratodon purpureus strain R40.</title>
        <authorList>
            <person name="Carey S.B."/>
            <person name="Jenkins J."/>
            <person name="Shu S."/>
            <person name="Lovell J.T."/>
            <person name="Sreedasyam A."/>
            <person name="Maumus F."/>
            <person name="Tiley G.P."/>
            <person name="Fernandez-Pozo N."/>
            <person name="Barry K."/>
            <person name="Chen C."/>
            <person name="Wang M."/>
            <person name="Lipzen A."/>
            <person name="Daum C."/>
            <person name="Saski C.A."/>
            <person name="Payton A.C."/>
            <person name="Mcbreen J.C."/>
            <person name="Conrad R.E."/>
            <person name="Kollar L.M."/>
            <person name="Olsson S."/>
            <person name="Huttunen S."/>
            <person name="Landis J.B."/>
            <person name="Wickett N.J."/>
            <person name="Johnson M.G."/>
            <person name="Rensing S.A."/>
            <person name="Grimwood J."/>
            <person name="Schmutz J."/>
            <person name="Mcdaniel S.F."/>
        </authorList>
    </citation>
    <scope>NUCLEOTIDE SEQUENCE</scope>
    <source>
        <strain evidence="14">R40</strain>
    </source>
</reference>
<dbReference type="Pfam" id="PF00149">
    <property type="entry name" value="Metallophos"/>
    <property type="match status" value="1"/>
</dbReference>
<feature type="region of interest" description="Disordered" evidence="10">
    <location>
        <begin position="210"/>
        <end position="231"/>
    </location>
</feature>
<feature type="domain" description="Calcineurin-like phosphoesterase" evidence="13">
    <location>
        <begin position="53"/>
        <end position="320"/>
    </location>
</feature>
<evidence type="ECO:0000256" key="11">
    <source>
        <dbReference type="SAM" id="Phobius"/>
    </source>
</evidence>
<keyword evidence="7 11" id="KW-1133">Transmembrane helix</keyword>
<dbReference type="Gene3D" id="3.60.21.10">
    <property type="match status" value="1"/>
</dbReference>
<evidence type="ECO:0000256" key="3">
    <source>
        <dbReference type="ARBA" id="ARBA00008895"/>
    </source>
</evidence>
<sequence length="406" mass="44782">MWVKMASPQSKTHTWLLLLLLCITGALLLGHHVLMEPSCGESASSDSSSSSSLRVMVVADPHFAGPRTAWVDRVRRESFMRSVFQRAHRRLNPDALVVLGDVSDAGRKSNDAQWSAVLARFWDMVRPFSAVPIQVVVGNHDVGDHHDPGFSSRLPRFAASFPGLDDTCGSRFTWSGVDFVSLNAMALHGDGCSVCARVEKYVESVSSALKTHRKESNPEQEIKGHNIGGGDGGASTGPVLLLHLPLYRADDSACTPIDLPRCAPWHDLEGSCLKVGSAPPLVLPQEELHRVGQDVLSYKSSTQVLQSFRPRLVLSGHTHRWCDRVHADGTREVTVPSMSWRNRDDPSFAFLTFHANSSFTIHRCMLAHESTVIMLYVLWGCTILSWLLASSFILVSRLRSKSVKPE</sequence>
<dbReference type="Proteomes" id="UP000822688">
    <property type="component" value="Chromosome 10"/>
</dbReference>
<dbReference type="GO" id="GO:0016787">
    <property type="term" value="F:hydrolase activity"/>
    <property type="evidence" value="ECO:0007669"/>
    <property type="project" value="UniProtKB-KW"/>
</dbReference>
<comment type="subcellular location">
    <subcellularLocation>
        <location evidence="2">Membrane</location>
        <topology evidence="2">Multi-pass membrane protein</topology>
    </subcellularLocation>
</comment>
<comment type="caution">
    <text evidence="14">The sequence shown here is derived from an EMBL/GenBank/DDBJ whole genome shotgun (WGS) entry which is preliminary data.</text>
</comment>
<evidence type="ECO:0000256" key="9">
    <source>
        <dbReference type="ARBA" id="ARBA00023211"/>
    </source>
</evidence>
<protein>
    <recommendedName>
        <fullName evidence="13">Calcineurin-like phosphoesterase domain-containing protein</fullName>
    </recommendedName>
</protein>
<comment type="similarity">
    <text evidence="3">Belongs to the metallophosphoesterase superfamily. MPPE1 family.</text>
</comment>
<evidence type="ECO:0000256" key="12">
    <source>
        <dbReference type="SAM" id="SignalP"/>
    </source>
</evidence>
<feature type="compositionally biased region" description="Basic and acidic residues" evidence="10">
    <location>
        <begin position="214"/>
        <end position="224"/>
    </location>
</feature>
<organism evidence="14 15">
    <name type="scientific">Ceratodon purpureus</name>
    <name type="common">Fire moss</name>
    <name type="synonym">Dicranum purpureum</name>
    <dbReference type="NCBI Taxonomy" id="3225"/>
    <lineage>
        <taxon>Eukaryota</taxon>
        <taxon>Viridiplantae</taxon>
        <taxon>Streptophyta</taxon>
        <taxon>Embryophyta</taxon>
        <taxon>Bryophyta</taxon>
        <taxon>Bryophytina</taxon>
        <taxon>Bryopsida</taxon>
        <taxon>Dicranidae</taxon>
        <taxon>Pseudoditrichales</taxon>
        <taxon>Ditrichaceae</taxon>
        <taxon>Ceratodon</taxon>
    </lineage>
</organism>
<evidence type="ECO:0000259" key="13">
    <source>
        <dbReference type="Pfam" id="PF00149"/>
    </source>
</evidence>
<keyword evidence="5" id="KW-0479">Metal-binding</keyword>
<evidence type="ECO:0000256" key="1">
    <source>
        <dbReference type="ARBA" id="ARBA00001936"/>
    </source>
</evidence>
<evidence type="ECO:0000313" key="15">
    <source>
        <dbReference type="Proteomes" id="UP000822688"/>
    </source>
</evidence>
<evidence type="ECO:0000256" key="6">
    <source>
        <dbReference type="ARBA" id="ARBA00022801"/>
    </source>
</evidence>
<evidence type="ECO:0000256" key="8">
    <source>
        <dbReference type="ARBA" id="ARBA00023136"/>
    </source>
</evidence>
<feature type="transmembrane region" description="Helical" evidence="11">
    <location>
        <begin position="373"/>
        <end position="395"/>
    </location>
</feature>
<keyword evidence="12" id="KW-0732">Signal</keyword>
<dbReference type="SUPFAM" id="SSF56300">
    <property type="entry name" value="Metallo-dependent phosphatases"/>
    <property type="match status" value="1"/>
</dbReference>
<keyword evidence="15" id="KW-1185">Reference proteome</keyword>
<dbReference type="AlphaFoldDB" id="A0A8T0GS99"/>
<dbReference type="GO" id="GO:0006506">
    <property type="term" value="P:GPI anchor biosynthetic process"/>
    <property type="evidence" value="ECO:0007669"/>
    <property type="project" value="InterPro"/>
</dbReference>
<dbReference type="InterPro" id="IPR004843">
    <property type="entry name" value="Calcineurin-like_PHP"/>
</dbReference>
<keyword evidence="8 11" id="KW-0472">Membrane</keyword>
<keyword evidence="6" id="KW-0378">Hydrolase</keyword>
<evidence type="ECO:0000256" key="5">
    <source>
        <dbReference type="ARBA" id="ARBA00022723"/>
    </source>
</evidence>
<dbReference type="GO" id="GO:0046872">
    <property type="term" value="F:metal ion binding"/>
    <property type="evidence" value="ECO:0007669"/>
    <property type="project" value="UniProtKB-KW"/>
</dbReference>
<accession>A0A8T0GS99</accession>
<dbReference type="OrthoDB" id="9984693at2759"/>
<dbReference type="InterPro" id="IPR033308">
    <property type="entry name" value="PGAP5/Cdc1/Ted1"/>
</dbReference>
<name>A0A8T0GS99_CERPU</name>
<evidence type="ECO:0000256" key="10">
    <source>
        <dbReference type="SAM" id="MobiDB-lite"/>
    </source>
</evidence>
<dbReference type="InterPro" id="IPR029052">
    <property type="entry name" value="Metallo-depent_PP-like"/>
</dbReference>
<keyword evidence="4 11" id="KW-0812">Transmembrane</keyword>
<dbReference type="PANTHER" id="PTHR13315">
    <property type="entry name" value="METALLO PHOSPHOESTERASE RELATED"/>
    <property type="match status" value="1"/>
</dbReference>
<evidence type="ECO:0000256" key="4">
    <source>
        <dbReference type="ARBA" id="ARBA00022692"/>
    </source>
</evidence>
<dbReference type="EMBL" id="CM026431">
    <property type="protein sequence ID" value="KAG0560558.1"/>
    <property type="molecule type" value="Genomic_DNA"/>
</dbReference>
<keyword evidence="9" id="KW-0464">Manganese</keyword>
<dbReference type="PANTHER" id="PTHR13315:SF0">
    <property type="entry name" value="METALLOPHOSPHOESTERASE 1"/>
    <property type="match status" value="1"/>
</dbReference>
<dbReference type="GO" id="GO:0016020">
    <property type="term" value="C:membrane"/>
    <property type="evidence" value="ECO:0007669"/>
    <property type="project" value="UniProtKB-SubCell"/>
</dbReference>
<evidence type="ECO:0000256" key="2">
    <source>
        <dbReference type="ARBA" id="ARBA00004141"/>
    </source>
</evidence>
<gene>
    <name evidence="14" type="ORF">KC19_10G189700</name>
</gene>
<feature type="signal peptide" evidence="12">
    <location>
        <begin position="1"/>
        <end position="28"/>
    </location>
</feature>
<evidence type="ECO:0000313" key="14">
    <source>
        <dbReference type="EMBL" id="KAG0560558.1"/>
    </source>
</evidence>